<evidence type="ECO:0000313" key="3">
    <source>
        <dbReference type="Proteomes" id="UP000652681"/>
    </source>
</evidence>
<comment type="caution">
    <text evidence="2">The sequence shown here is derived from an EMBL/GenBank/DDBJ whole genome shotgun (WGS) entry which is preliminary data.</text>
</comment>
<dbReference type="Proteomes" id="UP000652681">
    <property type="component" value="Unassembled WGS sequence"/>
</dbReference>
<keyword evidence="3" id="KW-1185">Reference proteome</keyword>
<dbReference type="RefSeq" id="WP_163491832.1">
    <property type="nucleotide sequence ID" value="NZ_JACVEL010000002.1"/>
</dbReference>
<protein>
    <submittedName>
        <fullName evidence="2">Uncharacterized protein</fullName>
    </submittedName>
</protein>
<organism evidence="2 3">
    <name type="scientific">Taishania pollutisoli</name>
    <dbReference type="NCBI Taxonomy" id="2766479"/>
    <lineage>
        <taxon>Bacteria</taxon>
        <taxon>Pseudomonadati</taxon>
        <taxon>Bacteroidota</taxon>
        <taxon>Flavobacteriia</taxon>
        <taxon>Flavobacteriales</taxon>
        <taxon>Crocinitomicaceae</taxon>
        <taxon>Taishania</taxon>
    </lineage>
</organism>
<accession>A0A8J6TSQ6</accession>
<feature type="chain" id="PRO_5035158343" evidence="1">
    <location>
        <begin position="19"/>
        <end position="178"/>
    </location>
</feature>
<name>A0A8J6TSQ6_9FLAO</name>
<feature type="signal peptide" evidence="1">
    <location>
        <begin position="1"/>
        <end position="18"/>
    </location>
</feature>
<sequence length="178" mass="20333">MKNSVIVLFVLMSLNSFSQLSSLKLKNVVVVGQFDKIEERFTIESTLVTLLNEFQVKTTPSVNYVKSGESSAVLASDSLLNVLKEKGFDTYVIVSVRGYDRKYKISEIKYPFAEKLDQGTLREIYRNAAVSVTFEFAFYRNGEMVAIDQIKCNNISDRESTLKRFVKKAAKRIESKWL</sequence>
<dbReference type="AlphaFoldDB" id="A0A8J6TSQ6"/>
<evidence type="ECO:0000313" key="2">
    <source>
        <dbReference type="EMBL" id="MBC9811514.1"/>
    </source>
</evidence>
<reference evidence="2" key="1">
    <citation type="submission" date="2020-09" db="EMBL/GenBank/DDBJ databases">
        <title>Taishania pollutisoli gen. nov., sp. nov., Isolated from Tetrabromobisphenol A-Contaminated Soil.</title>
        <authorList>
            <person name="Chen Q."/>
        </authorList>
    </citation>
    <scope>NUCLEOTIDE SEQUENCE</scope>
    <source>
        <strain evidence="2">CZZ-1</strain>
    </source>
</reference>
<evidence type="ECO:0000256" key="1">
    <source>
        <dbReference type="SAM" id="SignalP"/>
    </source>
</evidence>
<dbReference type="EMBL" id="JACVEL010000002">
    <property type="protein sequence ID" value="MBC9811514.1"/>
    <property type="molecule type" value="Genomic_DNA"/>
</dbReference>
<proteinExistence type="predicted"/>
<gene>
    <name evidence="2" type="ORF">H9Y05_03410</name>
</gene>
<keyword evidence="1" id="KW-0732">Signal</keyword>